<dbReference type="RefSeq" id="WP_168837728.1">
    <property type="nucleotide sequence ID" value="NZ_JABAIK010000025.1"/>
</dbReference>
<dbReference type="FunFam" id="3.20.20.140:FF:000022">
    <property type="entry name" value="Guanine deaminase"/>
    <property type="match status" value="1"/>
</dbReference>
<evidence type="ECO:0000256" key="7">
    <source>
        <dbReference type="NCBIfam" id="TIGR02967"/>
    </source>
</evidence>
<comment type="cofactor">
    <cofactor evidence="8">
        <name>Zn(2+)</name>
        <dbReference type="ChEBI" id="CHEBI:29105"/>
    </cofactor>
    <text evidence="8">Binds 1 zinc ion per subunit.</text>
</comment>
<dbReference type="NCBIfam" id="TIGR02967">
    <property type="entry name" value="guan_deamin"/>
    <property type="match status" value="1"/>
</dbReference>
<reference evidence="10 11" key="1">
    <citation type="submission" date="2020-04" db="EMBL/GenBank/DDBJ databases">
        <title>Vibrio sp. SM6, a novel species isolated from seawater.</title>
        <authorList>
            <person name="Wang X."/>
        </authorList>
    </citation>
    <scope>NUCLEOTIDE SEQUENCE [LARGE SCALE GENOMIC DNA]</scope>
    <source>
        <strain evidence="10 11">SM6</strain>
    </source>
</reference>
<keyword evidence="4 8" id="KW-0479">Metal-binding</keyword>
<dbReference type="GO" id="GO:0008892">
    <property type="term" value="F:guanine deaminase activity"/>
    <property type="evidence" value="ECO:0007669"/>
    <property type="project" value="UniProtKB-UniRule"/>
</dbReference>
<dbReference type="EMBL" id="JABAIK010000025">
    <property type="protein sequence ID" value="NLS14632.1"/>
    <property type="molecule type" value="Genomic_DNA"/>
</dbReference>
<dbReference type="PANTHER" id="PTHR11271">
    <property type="entry name" value="GUANINE DEAMINASE"/>
    <property type="match status" value="1"/>
</dbReference>
<evidence type="ECO:0000256" key="2">
    <source>
        <dbReference type="ARBA" id="ARBA00006745"/>
    </source>
</evidence>
<evidence type="ECO:0000256" key="6">
    <source>
        <dbReference type="ARBA" id="ARBA00022833"/>
    </source>
</evidence>
<keyword evidence="6 8" id="KW-0862">Zinc</keyword>
<dbReference type="NCBIfam" id="NF006679">
    <property type="entry name" value="PRK09228.1"/>
    <property type="match status" value="1"/>
</dbReference>
<dbReference type="SUPFAM" id="SSF51338">
    <property type="entry name" value="Composite domain of metallo-dependent hydrolases"/>
    <property type="match status" value="1"/>
</dbReference>
<dbReference type="Proteomes" id="UP000535589">
    <property type="component" value="Unassembled WGS sequence"/>
</dbReference>
<dbReference type="InterPro" id="IPR014311">
    <property type="entry name" value="Guanine_deaminase"/>
</dbReference>
<dbReference type="PANTHER" id="PTHR11271:SF6">
    <property type="entry name" value="GUANINE DEAMINASE"/>
    <property type="match status" value="1"/>
</dbReference>
<dbReference type="SUPFAM" id="SSF51556">
    <property type="entry name" value="Metallo-dependent hydrolases"/>
    <property type="match status" value="1"/>
</dbReference>
<dbReference type="Gene3D" id="2.30.40.10">
    <property type="entry name" value="Urease, subunit C, domain 1"/>
    <property type="match status" value="1"/>
</dbReference>
<dbReference type="GO" id="GO:0005829">
    <property type="term" value="C:cytosol"/>
    <property type="evidence" value="ECO:0007669"/>
    <property type="project" value="TreeGrafter"/>
</dbReference>
<gene>
    <name evidence="10" type="primary">guaD</name>
    <name evidence="10" type="ORF">HGP28_17370</name>
</gene>
<name>A0A7X8YIP8_9VIBR</name>
<evidence type="ECO:0000256" key="8">
    <source>
        <dbReference type="RuleBase" id="RU366009"/>
    </source>
</evidence>
<dbReference type="InterPro" id="IPR011059">
    <property type="entry name" value="Metal-dep_hydrolase_composite"/>
</dbReference>
<organism evidence="10 11">
    <name type="scientific">Vibrio agarilyticus</name>
    <dbReference type="NCBI Taxonomy" id="2726741"/>
    <lineage>
        <taxon>Bacteria</taxon>
        <taxon>Pseudomonadati</taxon>
        <taxon>Pseudomonadota</taxon>
        <taxon>Gammaproteobacteria</taxon>
        <taxon>Vibrionales</taxon>
        <taxon>Vibrionaceae</taxon>
        <taxon>Vibrio</taxon>
    </lineage>
</organism>
<evidence type="ECO:0000256" key="1">
    <source>
        <dbReference type="ARBA" id="ARBA00004984"/>
    </source>
</evidence>
<comment type="catalytic activity">
    <reaction evidence="8">
        <text>guanine + H2O + H(+) = xanthine + NH4(+)</text>
        <dbReference type="Rhea" id="RHEA:14665"/>
        <dbReference type="ChEBI" id="CHEBI:15377"/>
        <dbReference type="ChEBI" id="CHEBI:15378"/>
        <dbReference type="ChEBI" id="CHEBI:16235"/>
        <dbReference type="ChEBI" id="CHEBI:17712"/>
        <dbReference type="ChEBI" id="CHEBI:28938"/>
        <dbReference type="EC" id="3.5.4.3"/>
    </reaction>
</comment>
<dbReference type="Pfam" id="PF01979">
    <property type="entry name" value="Amidohydro_1"/>
    <property type="match status" value="1"/>
</dbReference>
<evidence type="ECO:0000256" key="4">
    <source>
        <dbReference type="ARBA" id="ARBA00022723"/>
    </source>
</evidence>
<dbReference type="EC" id="3.5.4.3" evidence="3 7"/>
<dbReference type="InterPro" id="IPR032466">
    <property type="entry name" value="Metal_Hydrolase"/>
</dbReference>
<evidence type="ECO:0000256" key="5">
    <source>
        <dbReference type="ARBA" id="ARBA00022801"/>
    </source>
</evidence>
<dbReference type="UniPathway" id="UPA00603">
    <property type="reaction ID" value="UER00660"/>
</dbReference>
<comment type="similarity">
    <text evidence="2 8">Belongs to the metallo-dependent hydrolases superfamily. ATZ/TRZ family.</text>
</comment>
<comment type="caution">
    <text evidence="10">The sequence shown here is derived from an EMBL/GenBank/DDBJ whole genome shotgun (WGS) entry which is preliminary data.</text>
</comment>
<comment type="pathway">
    <text evidence="1 8">Purine metabolism; guanine degradation; xanthine from guanine: step 1/1.</text>
</comment>
<comment type="function">
    <text evidence="8">Catalyzes the hydrolytic deamination of guanine, producing xanthine and ammonia.</text>
</comment>
<dbReference type="GO" id="GO:0008270">
    <property type="term" value="F:zinc ion binding"/>
    <property type="evidence" value="ECO:0007669"/>
    <property type="project" value="UniProtKB-UniRule"/>
</dbReference>
<dbReference type="GO" id="GO:0006147">
    <property type="term" value="P:guanine catabolic process"/>
    <property type="evidence" value="ECO:0007669"/>
    <property type="project" value="UniProtKB-UniRule"/>
</dbReference>
<keyword evidence="5 8" id="KW-0378">Hydrolase</keyword>
<evidence type="ECO:0000313" key="10">
    <source>
        <dbReference type="EMBL" id="NLS14632.1"/>
    </source>
</evidence>
<proteinExistence type="inferred from homology"/>
<protein>
    <recommendedName>
        <fullName evidence="3 7">Guanine deaminase</fullName>
        <shortName evidence="8">Guanase</shortName>
        <ecNumber evidence="3 7">3.5.4.3</ecNumber>
    </recommendedName>
    <alternativeName>
        <fullName evidence="8">Guanine aminohydrolase</fullName>
    </alternativeName>
</protein>
<feature type="domain" description="Amidohydrolase-related" evidence="9">
    <location>
        <begin position="82"/>
        <end position="443"/>
    </location>
</feature>
<sequence length="478" mass="53231">MIKHSSPFASGAVQRSVHRGSILHFPKRTNAPESHYQYFSDGVMVIENGRIQHLGEAHAFFQHPDNQQLLNYGGVEMHKGLLIPGMIDSHVHFPQIEMIASYGSQLLEWLNTYTFPTETQFANEAYAKAQAAFFLDQLMAHGTTTASVFATVHSQSVDAFFSAAETLDARMICGKVMMDRFCPAELQDTPEQSYRDSKALIERWHHRGRAMYAITPRFAPTSTPEQLAKAGQLANEHPDTFIQTHLSENLGEVAWVRELYPESQDYLSVYQAHDLVRDRALFGHAIHLDAREYQALAASGASISFCPSSNLFLGSGLFDYQRAKTEGIPVAIASDVGAGTSLSLFANQADAYKVCQLQNTPLNPFESLYLCTQGAAAAMGIDHLVGNLNPGSEADFIELDLMASPMLQQRLLRCKTLREQLFAIITLSDERIIERTYVCGKAVYHKHANKKFEHKKQGSQLCGHNSMNGLRYSSNGFM</sequence>
<dbReference type="AlphaFoldDB" id="A0A7X8YIP8"/>
<accession>A0A7X8YIP8</accession>
<dbReference type="InterPro" id="IPR006680">
    <property type="entry name" value="Amidohydro-rel"/>
</dbReference>
<evidence type="ECO:0000259" key="9">
    <source>
        <dbReference type="Pfam" id="PF01979"/>
    </source>
</evidence>
<keyword evidence="11" id="KW-1185">Reference proteome</keyword>
<dbReference type="InterPro" id="IPR051607">
    <property type="entry name" value="Metallo-dep_hydrolases"/>
</dbReference>
<dbReference type="Gene3D" id="3.20.20.140">
    <property type="entry name" value="Metal-dependent hydrolases"/>
    <property type="match status" value="1"/>
</dbReference>
<evidence type="ECO:0000256" key="3">
    <source>
        <dbReference type="ARBA" id="ARBA00012781"/>
    </source>
</evidence>
<evidence type="ECO:0000313" key="11">
    <source>
        <dbReference type="Proteomes" id="UP000535589"/>
    </source>
</evidence>